<dbReference type="GO" id="GO:0006487">
    <property type="term" value="P:protein N-linked glycosylation"/>
    <property type="evidence" value="ECO:0007669"/>
    <property type="project" value="TreeGrafter"/>
</dbReference>
<dbReference type="AlphaFoldDB" id="A0A2M7TV39"/>
<evidence type="ECO:0000313" key="2">
    <source>
        <dbReference type="EMBL" id="PIZ61678.1"/>
    </source>
</evidence>
<dbReference type="PANTHER" id="PTHR10859">
    <property type="entry name" value="GLYCOSYL TRANSFERASE"/>
    <property type="match status" value="1"/>
</dbReference>
<dbReference type="Pfam" id="PF00535">
    <property type="entry name" value="Glycos_transf_2"/>
    <property type="match status" value="1"/>
</dbReference>
<proteinExistence type="predicted"/>
<evidence type="ECO:0000313" key="3">
    <source>
        <dbReference type="Proteomes" id="UP000228503"/>
    </source>
</evidence>
<reference evidence="3" key="1">
    <citation type="submission" date="2017-09" db="EMBL/GenBank/DDBJ databases">
        <title>Depth-based differentiation of microbial function through sediment-hosted aquifers and enrichment of novel symbionts in the deep terrestrial subsurface.</title>
        <authorList>
            <person name="Probst A.J."/>
            <person name="Ladd B."/>
            <person name="Jarett J.K."/>
            <person name="Geller-Mcgrath D.E."/>
            <person name="Sieber C.M.K."/>
            <person name="Emerson J.B."/>
            <person name="Anantharaman K."/>
            <person name="Thomas B.C."/>
            <person name="Malmstrom R."/>
            <person name="Stieglmeier M."/>
            <person name="Klingl A."/>
            <person name="Woyke T."/>
            <person name="Ryan C.M."/>
            <person name="Banfield J.F."/>
        </authorList>
    </citation>
    <scope>NUCLEOTIDE SEQUENCE [LARGE SCALE GENOMIC DNA]</scope>
</reference>
<dbReference type="Proteomes" id="UP000228503">
    <property type="component" value="Unassembled WGS sequence"/>
</dbReference>
<dbReference type="CDD" id="cd04179">
    <property type="entry name" value="DPM_DPG-synthase_like"/>
    <property type="match status" value="1"/>
</dbReference>
<organism evidence="2 3">
    <name type="scientific">Candidatus Roizmanbacteria bacterium CG_4_10_14_0_2_um_filter_39_13</name>
    <dbReference type="NCBI Taxonomy" id="1974825"/>
    <lineage>
        <taxon>Bacteria</taxon>
        <taxon>Candidatus Roizmaniibacteriota</taxon>
    </lineage>
</organism>
<name>A0A2M7TV39_9BACT</name>
<comment type="caution">
    <text evidence="2">The sequence shown here is derived from an EMBL/GenBank/DDBJ whole genome shotgun (WGS) entry which is preliminary data.</text>
</comment>
<dbReference type="SUPFAM" id="SSF53448">
    <property type="entry name" value="Nucleotide-diphospho-sugar transferases"/>
    <property type="match status" value="1"/>
</dbReference>
<evidence type="ECO:0000259" key="1">
    <source>
        <dbReference type="Pfam" id="PF00535"/>
    </source>
</evidence>
<gene>
    <name evidence="2" type="ORF">COY16_06240</name>
</gene>
<protein>
    <recommendedName>
        <fullName evidence="1">Glycosyltransferase 2-like domain-containing protein</fullName>
    </recommendedName>
</protein>
<dbReference type="PANTHER" id="PTHR10859:SF91">
    <property type="entry name" value="DOLICHYL-PHOSPHATE BETA-GLUCOSYLTRANSFERASE"/>
    <property type="match status" value="1"/>
</dbReference>
<sequence length="252" mass="29246">MQLKSIKLILYNILAMSNESKVIKNISIIIPIYNEESFLNRQITQLISDLKHIHSIHYEILLIENGSTDNTLETAQLLAKNHNSILVLQLPDASYGLAIKEGIKRATYNTLVQFDIDLIDLEFLNKALIEINQYDIVVGSKLHKNSKDNRPLPRILLSKMINFLIRTLLHYRGTDTHGIKVYRKTKVFPLIKIIKESNHFFDTEILLQAQKVGLRIAELPINCAEMRQTRFPTTLRISQAFKEFWYLIKKYA</sequence>
<feature type="domain" description="Glycosyltransferase 2-like" evidence="1">
    <location>
        <begin position="27"/>
        <end position="176"/>
    </location>
</feature>
<accession>A0A2M7TV39</accession>
<dbReference type="InterPro" id="IPR001173">
    <property type="entry name" value="Glyco_trans_2-like"/>
</dbReference>
<dbReference type="Gene3D" id="3.90.550.10">
    <property type="entry name" value="Spore Coat Polysaccharide Biosynthesis Protein SpsA, Chain A"/>
    <property type="match status" value="1"/>
</dbReference>
<dbReference type="InterPro" id="IPR029044">
    <property type="entry name" value="Nucleotide-diphossugar_trans"/>
</dbReference>
<dbReference type="EMBL" id="PFOB01000078">
    <property type="protein sequence ID" value="PIZ61678.1"/>
    <property type="molecule type" value="Genomic_DNA"/>
</dbReference>